<proteinExistence type="predicted"/>
<dbReference type="STRING" id="863227.GCA_000373005_00843"/>
<protein>
    <submittedName>
        <fullName evidence="4">Pilus assembly protein TadG</fullName>
    </submittedName>
</protein>
<name>A0A2N7XA74_9BURK</name>
<feature type="region of interest" description="Disordered" evidence="1">
    <location>
        <begin position="399"/>
        <end position="423"/>
    </location>
</feature>
<reference evidence="4 5" key="1">
    <citation type="submission" date="2018-01" db="EMBL/GenBank/DDBJ databases">
        <title>Whole genome analyses suggest that Burkholderia sensu lato contains two further novel genera in the rhizoxinica-symbiotica group Mycetohabitans gen. nov., and Trinickia gen. nov.: implications for the evolution of diazotrophy and nodulation in the Burkholderiaceae.</title>
        <authorList>
            <person name="Estrada-de los Santos P."/>
            <person name="Palmer M."/>
            <person name="Chavez-Ramirez B."/>
            <person name="Beukes C."/>
            <person name="Steenkamp E.T."/>
            <person name="Hirsch A.M."/>
            <person name="Manyaka P."/>
            <person name="Maluk M."/>
            <person name="Lafos M."/>
            <person name="Crook M."/>
            <person name="Gross E."/>
            <person name="Simon M.F."/>
            <person name="Bueno dos Reis Junior F."/>
            <person name="Poole P.S."/>
            <person name="Venter S.N."/>
            <person name="James E.K."/>
        </authorList>
    </citation>
    <scope>NUCLEOTIDE SEQUENCE [LARGE SCALE GENOMIC DNA]</scope>
    <source>
        <strain evidence="4 5">JPY 581</strain>
    </source>
</reference>
<comment type="caution">
    <text evidence="4">The sequence shown here is derived from an EMBL/GenBank/DDBJ whole genome shotgun (WGS) entry which is preliminary data.</text>
</comment>
<evidence type="ECO:0000313" key="5">
    <source>
        <dbReference type="Proteomes" id="UP000235777"/>
    </source>
</evidence>
<dbReference type="InterPro" id="IPR028087">
    <property type="entry name" value="Tad_N"/>
</dbReference>
<evidence type="ECO:0000256" key="2">
    <source>
        <dbReference type="SAM" id="Phobius"/>
    </source>
</evidence>
<dbReference type="EMBL" id="PNYC01000001">
    <property type="protein sequence ID" value="PMS38666.1"/>
    <property type="molecule type" value="Genomic_DNA"/>
</dbReference>
<dbReference type="Proteomes" id="UP000235777">
    <property type="component" value="Unassembled WGS sequence"/>
</dbReference>
<feature type="compositionally biased region" description="Gly residues" evidence="1">
    <location>
        <begin position="321"/>
        <end position="334"/>
    </location>
</feature>
<feature type="transmembrane region" description="Helical" evidence="2">
    <location>
        <begin position="21"/>
        <end position="41"/>
    </location>
</feature>
<feature type="region of interest" description="Disordered" evidence="1">
    <location>
        <begin position="309"/>
        <end position="339"/>
    </location>
</feature>
<evidence type="ECO:0000256" key="1">
    <source>
        <dbReference type="SAM" id="MobiDB-lite"/>
    </source>
</evidence>
<dbReference type="AlphaFoldDB" id="A0A2N7XA74"/>
<sequence length="423" mass="42774">MRLQSGTRMHGIARRRRQGGAVMVLVALAMIALVGFVGLALDLGKLYVTRSELQNSADSCALAAARDVDGVTPLAVSEAAGIAAGNINRAFFQSAAVSMTVDNNVTYATSSSGPFQSKDSTSGTLAQIGYVQCTTAVTGIANWLIQVLNLLPGVSIGPSTVSAVAVATTGHAQGLCAMPIFVCDPSIGSPGTQYAVGQWLTGKVGSSAGTYSQGSFGWANLNYNTANACSGASCLGQQLTGATCSVPNSSQVRANGNIASLDKAYNTRFGIQYNGNGAPTGQSDFTGFAYTAAAGWSGSAYSDFLTKRGSRTPYQGDPNGKSGGGSGVKTGGSPGSSAVYQAGGDRRLVVVPMVNCSNITSSAGATVTNWACVLMLDPMAQGGNLDSVHVEYRSLAGAAGSPCRTEGTPGSGGNGPLVPELIQ</sequence>
<organism evidence="4 5">
    <name type="scientific">Trinickia symbiotica</name>
    <dbReference type="NCBI Taxonomy" id="863227"/>
    <lineage>
        <taxon>Bacteria</taxon>
        <taxon>Pseudomonadati</taxon>
        <taxon>Pseudomonadota</taxon>
        <taxon>Betaproteobacteria</taxon>
        <taxon>Burkholderiales</taxon>
        <taxon>Burkholderiaceae</taxon>
        <taxon>Trinickia</taxon>
    </lineage>
</organism>
<keyword evidence="2" id="KW-0812">Transmembrane</keyword>
<accession>A0A2N7XA74</accession>
<evidence type="ECO:0000313" key="4">
    <source>
        <dbReference type="EMBL" id="PMS38666.1"/>
    </source>
</evidence>
<dbReference type="RefSeq" id="WP_018439370.1">
    <property type="nucleotide sequence ID" value="NZ_KB890165.1"/>
</dbReference>
<dbReference type="OrthoDB" id="8595764at2"/>
<evidence type="ECO:0000259" key="3">
    <source>
        <dbReference type="Pfam" id="PF13400"/>
    </source>
</evidence>
<gene>
    <name evidence="4" type="ORF">C0Z20_02055</name>
</gene>
<keyword evidence="2" id="KW-1133">Transmembrane helix</keyword>
<keyword evidence="5" id="KW-1185">Reference proteome</keyword>
<keyword evidence="2" id="KW-0472">Membrane</keyword>
<feature type="domain" description="Putative Flp pilus-assembly TadG-like N-terminal" evidence="3">
    <location>
        <begin position="20"/>
        <end position="67"/>
    </location>
</feature>
<dbReference type="Pfam" id="PF13400">
    <property type="entry name" value="Tad"/>
    <property type="match status" value="1"/>
</dbReference>